<keyword evidence="2" id="KW-1185">Reference proteome</keyword>
<evidence type="ECO:0000313" key="2">
    <source>
        <dbReference type="Proteomes" id="UP001604002"/>
    </source>
</evidence>
<evidence type="ECO:0000313" key="1">
    <source>
        <dbReference type="EMBL" id="MFG1374399.1"/>
    </source>
</evidence>
<dbReference type="PANTHER" id="PTHR10443:SF12">
    <property type="entry name" value="DIPEPTIDASE"/>
    <property type="match status" value="1"/>
</dbReference>
<keyword evidence="1" id="KW-0645">Protease</keyword>
<comment type="caution">
    <text evidence="1">The sequence shown here is derived from an EMBL/GenBank/DDBJ whole genome shotgun (WGS) entry which is preliminary data.</text>
</comment>
<dbReference type="EC" id="3.4.13.19" evidence="1"/>
<dbReference type="GO" id="GO:0016805">
    <property type="term" value="F:dipeptidase activity"/>
    <property type="evidence" value="ECO:0007669"/>
    <property type="project" value="UniProtKB-KW"/>
</dbReference>
<dbReference type="PROSITE" id="PS51365">
    <property type="entry name" value="RENAL_DIPEPTIDASE_2"/>
    <property type="match status" value="1"/>
</dbReference>
<reference evidence="1 2" key="1">
    <citation type="submission" date="2024-02" db="EMBL/GenBank/DDBJ databases">
        <title>Expansion and revision of Xanthobacter and proposal of Roseixanthobacter gen. nov.</title>
        <authorList>
            <person name="Soltysiak M.P.M."/>
            <person name="Jalihal A."/>
            <person name="Ory A."/>
            <person name="Chrisophersen C."/>
            <person name="Lee A.D."/>
            <person name="Boulton J."/>
            <person name="Springer M."/>
        </authorList>
    </citation>
    <scope>NUCLEOTIDE SEQUENCE [LARGE SCALE GENOMIC DNA]</scope>
    <source>
        <strain evidence="1 2">23A</strain>
    </source>
</reference>
<accession>A0ABW7A057</accession>
<gene>
    <name evidence="1" type="ORF">V5F32_19650</name>
</gene>
<organism evidence="1 2">
    <name type="scientific">Xanthobacter oligotrophicus</name>
    <dbReference type="NCBI Taxonomy" id="2607286"/>
    <lineage>
        <taxon>Bacteria</taxon>
        <taxon>Pseudomonadati</taxon>
        <taxon>Pseudomonadota</taxon>
        <taxon>Alphaproteobacteria</taxon>
        <taxon>Hyphomicrobiales</taxon>
        <taxon>Xanthobacteraceae</taxon>
        <taxon>Xanthobacter</taxon>
    </lineage>
</organism>
<dbReference type="SUPFAM" id="SSF51556">
    <property type="entry name" value="Metallo-dependent hydrolases"/>
    <property type="match status" value="1"/>
</dbReference>
<sequence>MNLHVSPKKEDQAVSSLHEQLVVIDGLIISDFSRPVFEDMRKGGLTAANCTCSIWDNFTETMRNIAKWKKDFAANADIISQVYTTQDILKAKAEGKTGIILGWQNTSGIEDHIEYLQLFHELGVRIIQMTYNTQNWVGSGCYESTDSGLSDFGHDVVAEMNRLGILCDLSHVGPKTSEDTIKASKQRVAYSHCLPAGLKAHPRNKSDAQLRFIADRGGFIGVTMFPPFLAKGPEATVADYVEAMEYIINIAGEDIVGVGTDFTQGFGQPFFDWITHDKGLGRKLTDFGAVINPEGFREIGDFPNLTAAMEQRGWSTARIEKVMGQNWLQLLKDVWGR</sequence>
<keyword evidence="1" id="KW-0224">Dipeptidase</keyword>
<dbReference type="Gene3D" id="3.20.20.140">
    <property type="entry name" value="Metal-dependent hydrolases"/>
    <property type="match status" value="1"/>
</dbReference>
<protein>
    <submittedName>
        <fullName evidence="1">Dipeptidase</fullName>
        <ecNumber evidence="1">3.4.13.19</ecNumber>
    </submittedName>
</protein>
<dbReference type="Proteomes" id="UP001604002">
    <property type="component" value="Unassembled WGS sequence"/>
</dbReference>
<dbReference type="PANTHER" id="PTHR10443">
    <property type="entry name" value="MICROSOMAL DIPEPTIDASE"/>
    <property type="match status" value="1"/>
</dbReference>
<keyword evidence="1" id="KW-0378">Hydrolase</keyword>
<dbReference type="InterPro" id="IPR008257">
    <property type="entry name" value="Pept_M19"/>
</dbReference>
<dbReference type="InterPro" id="IPR032466">
    <property type="entry name" value="Metal_Hydrolase"/>
</dbReference>
<dbReference type="EMBL" id="JBAFVH010000012">
    <property type="protein sequence ID" value="MFG1374399.1"/>
    <property type="molecule type" value="Genomic_DNA"/>
</dbReference>
<proteinExistence type="predicted"/>
<name>A0ABW7A057_9HYPH</name>
<dbReference type="Pfam" id="PF01244">
    <property type="entry name" value="Peptidase_M19"/>
    <property type="match status" value="1"/>
</dbReference>